<dbReference type="InterPro" id="IPR014777">
    <property type="entry name" value="4pyrrole_Mease_sub1"/>
</dbReference>
<dbReference type="PANTHER" id="PTHR35330:SF1">
    <property type="entry name" value="SIROHEME BIOSYNTHESIS PROTEIN MET8"/>
    <property type="match status" value="1"/>
</dbReference>
<keyword evidence="9" id="KW-1185">Reference proteome</keyword>
<evidence type="ECO:0000256" key="4">
    <source>
        <dbReference type="ARBA" id="ARBA00023027"/>
    </source>
</evidence>
<dbReference type="InterPro" id="IPR019478">
    <property type="entry name" value="Sirohaem_synthase_dimer_dom"/>
</dbReference>
<comment type="pathway">
    <text evidence="1">Porphyrin-containing compound metabolism; siroheme biosynthesis; sirohydrochlorin from precorrin-2: step 1/1.</text>
</comment>
<organism evidence="8 9">
    <name type="scientific">Phyllobacterium brassicacearum</name>
    <dbReference type="NCBI Taxonomy" id="314235"/>
    <lineage>
        <taxon>Bacteria</taxon>
        <taxon>Pseudomonadati</taxon>
        <taxon>Pseudomonadota</taxon>
        <taxon>Alphaproteobacteria</taxon>
        <taxon>Hyphomicrobiales</taxon>
        <taxon>Phyllobacteriaceae</taxon>
        <taxon>Phyllobacterium</taxon>
    </lineage>
</organism>
<feature type="domain" description="Sirohaem synthase dimerisation" evidence="7">
    <location>
        <begin position="153"/>
        <end position="190"/>
    </location>
</feature>
<dbReference type="OrthoDB" id="9815856at2"/>
<dbReference type="GO" id="GO:0008168">
    <property type="term" value="F:methyltransferase activity"/>
    <property type="evidence" value="ECO:0007669"/>
    <property type="project" value="InterPro"/>
</dbReference>
<comment type="caution">
    <text evidence="8">The sequence shown here is derived from an EMBL/GenBank/DDBJ whole genome shotgun (WGS) entry which is preliminary data.</text>
</comment>
<dbReference type="InterPro" id="IPR036291">
    <property type="entry name" value="NAD(P)-bd_dom_sf"/>
</dbReference>
<dbReference type="UniPathway" id="UPA00262">
    <property type="reaction ID" value="UER00222"/>
</dbReference>
<dbReference type="Gene3D" id="3.40.50.720">
    <property type="entry name" value="NAD(P)-binding Rossmann-like Domain"/>
    <property type="match status" value="1"/>
</dbReference>
<dbReference type="InterPro" id="IPR037115">
    <property type="entry name" value="Sirohaem_synt_dimer_dom_sf"/>
</dbReference>
<dbReference type="GO" id="GO:0043115">
    <property type="term" value="F:precorrin-2 dehydrogenase activity"/>
    <property type="evidence" value="ECO:0007669"/>
    <property type="project" value="UniProtKB-EC"/>
</dbReference>
<dbReference type="EC" id="1.3.1.76" evidence="2"/>
<dbReference type="GO" id="GO:0004325">
    <property type="term" value="F:ferrochelatase activity"/>
    <property type="evidence" value="ECO:0007669"/>
    <property type="project" value="InterPro"/>
</dbReference>
<dbReference type="PANTHER" id="PTHR35330">
    <property type="entry name" value="SIROHEME BIOSYNTHESIS PROTEIN MET8"/>
    <property type="match status" value="1"/>
</dbReference>
<sequence length="298" mass="31893">MRSLAVLPVFFNLRGKCALVAGGSAAAAWKAELLAAAGAEVHVYAPALSEEMSAVIGSMLMVHHPYPWCSTSFGGAAIAVADAPTDEEARDFLDTATRAGVPCNVIDRPDFCQFQFGSIVNRSPVVIGISTDGAAPILGQAIRRRLEALLPASLAAWAHLAKAVRGRVGELLKPGPQRRRFWEGFVDRAFSSVEVPNETALLGSAHEIAAASSPVRPVTHIQVGSEDPELLTLKSVRFMQMADVILFDPFIAPAILELGRREAKRICMTEEVSDRIAADVSSEGKHIVVLEALRQPHG</sequence>
<evidence type="ECO:0000256" key="3">
    <source>
        <dbReference type="ARBA" id="ARBA00023002"/>
    </source>
</evidence>
<protein>
    <recommendedName>
        <fullName evidence="2">precorrin-2 dehydrogenase</fullName>
        <ecNumber evidence="2">1.3.1.76</ecNumber>
    </recommendedName>
</protein>
<evidence type="ECO:0000313" key="8">
    <source>
        <dbReference type="EMBL" id="PSH68730.1"/>
    </source>
</evidence>
<keyword evidence="5" id="KW-0627">Porphyrin biosynthesis</keyword>
<name>A0A2P7BQH9_9HYPH</name>
<keyword evidence="4" id="KW-0520">NAD</keyword>
<dbReference type="InterPro" id="IPR006367">
    <property type="entry name" value="Sirohaem_synthase_N"/>
</dbReference>
<reference evidence="9" key="1">
    <citation type="submission" date="2017-11" db="EMBL/GenBank/DDBJ databases">
        <authorList>
            <person name="Kuznetsova I."/>
            <person name="Sazanova A."/>
            <person name="Chirak E."/>
            <person name="Safronova V."/>
            <person name="Willems A."/>
        </authorList>
    </citation>
    <scope>NUCLEOTIDE SEQUENCE [LARGE SCALE GENOMIC DNA]</scope>
    <source>
        <strain evidence="9">STM 196</strain>
    </source>
</reference>
<dbReference type="Gene3D" id="3.40.1010.10">
    <property type="entry name" value="Cobalt-precorrin-4 Transmethylase, Domain 1"/>
    <property type="match status" value="1"/>
</dbReference>
<dbReference type="InterPro" id="IPR035996">
    <property type="entry name" value="4pyrrol_Methylase_sf"/>
</dbReference>
<evidence type="ECO:0000313" key="9">
    <source>
        <dbReference type="Proteomes" id="UP000241444"/>
    </source>
</evidence>
<comment type="catalytic activity">
    <reaction evidence="6">
        <text>precorrin-2 + NAD(+) = sirohydrochlorin + NADH + 2 H(+)</text>
        <dbReference type="Rhea" id="RHEA:15613"/>
        <dbReference type="ChEBI" id="CHEBI:15378"/>
        <dbReference type="ChEBI" id="CHEBI:57540"/>
        <dbReference type="ChEBI" id="CHEBI:57945"/>
        <dbReference type="ChEBI" id="CHEBI:58351"/>
        <dbReference type="ChEBI" id="CHEBI:58827"/>
        <dbReference type="EC" id="1.3.1.76"/>
    </reaction>
</comment>
<dbReference type="SUPFAM" id="SSF51735">
    <property type="entry name" value="NAD(P)-binding Rossmann-fold domains"/>
    <property type="match status" value="1"/>
</dbReference>
<dbReference type="Proteomes" id="UP000241444">
    <property type="component" value="Unassembled WGS sequence"/>
</dbReference>
<evidence type="ECO:0000256" key="6">
    <source>
        <dbReference type="ARBA" id="ARBA00047561"/>
    </source>
</evidence>
<keyword evidence="3" id="KW-0560">Oxidoreductase</keyword>
<dbReference type="InterPro" id="IPR028161">
    <property type="entry name" value="Met8-like"/>
</dbReference>
<dbReference type="Pfam" id="PF13241">
    <property type="entry name" value="NAD_binding_7"/>
    <property type="match status" value="1"/>
</dbReference>
<dbReference type="AlphaFoldDB" id="A0A2P7BQH9"/>
<dbReference type="NCBIfam" id="TIGR01470">
    <property type="entry name" value="cysG_Nterm"/>
    <property type="match status" value="1"/>
</dbReference>
<evidence type="ECO:0000256" key="1">
    <source>
        <dbReference type="ARBA" id="ARBA00005010"/>
    </source>
</evidence>
<evidence type="ECO:0000256" key="2">
    <source>
        <dbReference type="ARBA" id="ARBA00012400"/>
    </source>
</evidence>
<dbReference type="Pfam" id="PF10414">
    <property type="entry name" value="CysG_dimeriser"/>
    <property type="match status" value="1"/>
</dbReference>
<dbReference type="SUPFAM" id="SSF75615">
    <property type="entry name" value="Siroheme synthase middle domains-like"/>
    <property type="match status" value="1"/>
</dbReference>
<gene>
    <name evidence="8" type="ORF">CU102_13045</name>
</gene>
<dbReference type="EMBL" id="PGGO01000008">
    <property type="protein sequence ID" value="PSH68730.1"/>
    <property type="molecule type" value="Genomic_DNA"/>
</dbReference>
<dbReference type="Gene3D" id="1.10.8.210">
    <property type="entry name" value="Sirohaem synthase, dimerisation domain"/>
    <property type="match status" value="1"/>
</dbReference>
<dbReference type="GO" id="GO:0019354">
    <property type="term" value="P:siroheme biosynthetic process"/>
    <property type="evidence" value="ECO:0007669"/>
    <property type="project" value="UniProtKB-UniPathway"/>
</dbReference>
<evidence type="ECO:0000259" key="7">
    <source>
        <dbReference type="Pfam" id="PF10414"/>
    </source>
</evidence>
<accession>A0A2P7BQH9</accession>
<evidence type="ECO:0000256" key="5">
    <source>
        <dbReference type="ARBA" id="ARBA00023244"/>
    </source>
</evidence>
<dbReference type="SUPFAM" id="SSF53790">
    <property type="entry name" value="Tetrapyrrole methylase"/>
    <property type="match status" value="1"/>
</dbReference>
<proteinExistence type="predicted"/>
<dbReference type="Gene3D" id="3.30.160.110">
    <property type="entry name" value="Siroheme synthase, domain 2"/>
    <property type="match status" value="1"/>
</dbReference>